<evidence type="ECO:0000313" key="1">
    <source>
        <dbReference type="EMBL" id="KLU07598.1"/>
    </source>
</evidence>
<protein>
    <submittedName>
        <fullName evidence="1">Uncharacterized protein</fullName>
    </submittedName>
</protein>
<reference evidence="1" key="1">
    <citation type="submission" date="2015-05" db="EMBL/GenBank/DDBJ databases">
        <title>Permanent draft genome of Rhodopirellula islandicus K833.</title>
        <authorList>
            <person name="Kizina J."/>
            <person name="Richter M."/>
            <person name="Glockner F.O."/>
            <person name="Harder J."/>
        </authorList>
    </citation>
    <scope>NUCLEOTIDE SEQUENCE [LARGE SCALE GENOMIC DNA]</scope>
    <source>
        <strain evidence="1">K833</strain>
    </source>
</reference>
<proteinExistence type="predicted"/>
<dbReference type="EMBL" id="LECT01000006">
    <property type="protein sequence ID" value="KLU07598.1"/>
    <property type="molecule type" value="Genomic_DNA"/>
</dbReference>
<gene>
    <name evidence="1" type="ORF">RISK_000676</name>
</gene>
<name>A0A0J1BMC2_RHOIS</name>
<keyword evidence="2" id="KW-1185">Reference proteome</keyword>
<comment type="caution">
    <text evidence="1">The sequence shown here is derived from an EMBL/GenBank/DDBJ whole genome shotgun (WGS) entry which is preliminary data.</text>
</comment>
<dbReference type="Proteomes" id="UP000036367">
    <property type="component" value="Unassembled WGS sequence"/>
</dbReference>
<accession>A0A0J1BMC2</accession>
<organism evidence="1 2">
    <name type="scientific">Rhodopirellula islandica</name>
    <dbReference type="NCBI Taxonomy" id="595434"/>
    <lineage>
        <taxon>Bacteria</taxon>
        <taxon>Pseudomonadati</taxon>
        <taxon>Planctomycetota</taxon>
        <taxon>Planctomycetia</taxon>
        <taxon>Pirellulales</taxon>
        <taxon>Pirellulaceae</taxon>
        <taxon>Rhodopirellula</taxon>
    </lineage>
</organism>
<dbReference type="PATRIC" id="fig|595434.4.peg.655"/>
<dbReference type="STRING" id="595434.RISK_000676"/>
<dbReference type="AlphaFoldDB" id="A0A0J1BMC2"/>
<evidence type="ECO:0000313" key="2">
    <source>
        <dbReference type="Proteomes" id="UP000036367"/>
    </source>
</evidence>
<sequence>MRVADVALRIAPQYGPSLHIPAFDDTRGLATLIITLDRFVGVQHSCHPIYLRGRNPKPANVN</sequence>